<sequence length="95" mass="10564">FINAGRLSMMIDFYGLSSCRMLRTLNETESKGDITKLAFTYLCEQVVLGSYPFGVGIRGEGESTHELLESHRCLVENLSGGKINYYLIITLSTSC</sequence>
<dbReference type="EMBL" id="CAJVPU010015393">
    <property type="protein sequence ID" value="CAG8646524.1"/>
    <property type="molecule type" value="Genomic_DNA"/>
</dbReference>
<feature type="non-terminal residue" evidence="1">
    <location>
        <position position="1"/>
    </location>
</feature>
<protein>
    <submittedName>
        <fullName evidence="1">16534_t:CDS:1</fullName>
    </submittedName>
</protein>
<accession>A0ACA9NBS7</accession>
<evidence type="ECO:0000313" key="2">
    <source>
        <dbReference type="Proteomes" id="UP000789702"/>
    </source>
</evidence>
<reference evidence="1" key="1">
    <citation type="submission" date="2021-06" db="EMBL/GenBank/DDBJ databases">
        <authorList>
            <person name="Kallberg Y."/>
            <person name="Tangrot J."/>
            <person name="Rosling A."/>
        </authorList>
    </citation>
    <scope>NUCLEOTIDE SEQUENCE</scope>
    <source>
        <strain evidence="1">IL203A</strain>
    </source>
</reference>
<organism evidence="1 2">
    <name type="scientific">Dentiscutata heterogama</name>
    <dbReference type="NCBI Taxonomy" id="1316150"/>
    <lineage>
        <taxon>Eukaryota</taxon>
        <taxon>Fungi</taxon>
        <taxon>Fungi incertae sedis</taxon>
        <taxon>Mucoromycota</taxon>
        <taxon>Glomeromycotina</taxon>
        <taxon>Glomeromycetes</taxon>
        <taxon>Diversisporales</taxon>
        <taxon>Gigasporaceae</taxon>
        <taxon>Dentiscutata</taxon>
    </lineage>
</organism>
<name>A0ACA9NBS7_9GLOM</name>
<comment type="caution">
    <text evidence="1">The sequence shown here is derived from an EMBL/GenBank/DDBJ whole genome shotgun (WGS) entry which is preliminary data.</text>
</comment>
<proteinExistence type="predicted"/>
<gene>
    <name evidence="1" type="ORF">DHETER_LOCUS9089</name>
</gene>
<keyword evidence="2" id="KW-1185">Reference proteome</keyword>
<evidence type="ECO:0000313" key="1">
    <source>
        <dbReference type="EMBL" id="CAG8646524.1"/>
    </source>
</evidence>
<dbReference type="Proteomes" id="UP000789702">
    <property type="component" value="Unassembled WGS sequence"/>
</dbReference>